<accession>A0A5B6Z1U2</accession>
<dbReference type="GO" id="GO:0008270">
    <property type="term" value="F:zinc ion binding"/>
    <property type="evidence" value="ECO:0007669"/>
    <property type="project" value="UniProtKB-KW"/>
</dbReference>
<reference evidence="7" key="1">
    <citation type="submission" date="2019-08" db="EMBL/GenBank/DDBJ databases">
        <title>Reference gene set and small RNA set construction with multiple tissues from Davidia involucrata Baill.</title>
        <authorList>
            <person name="Yang H."/>
            <person name="Zhou C."/>
            <person name="Li G."/>
            <person name="Wang J."/>
            <person name="Gao P."/>
            <person name="Wang M."/>
            <person name="Wang R."/>
            <person name="Zhao Y."/>
        </authorList>
    </citation>
    <scope>NUCLEOTIDE SEQUENCE</scope>
    <source>
        <tissue evidence="7">Mixed with DoveR01_LX</tissue>
    </source>
</reference>
<evidence type="ECO:0000256" key="3">
    <source>
        <dbReference type="ARBA" id="ARBA00022771"/>
    </source>
</evidence>
<proteinExistence type="predicted"/>
<dbReference type="CDD" id="cd08831">
    <property type="entry name" value="ArfGap_ArfGap2_3_like"/>
    <property type="match status" value="1"/>
</dbReference>
<dbReference type="PRINTS" id="PR00405">
    <property type="entry name" value="REVINTRACTNG"/>
</dbReference>
<dbReference type="GO" id="GO:0048205">
    <property type="term" value="P:COPI coating of Golgi vesicle"/>
    <property type="evidence" value="ECO:0007669"/>
    <property type="project" value="TreeGrafter"/>
</dbReference>
<sequence>MVYESFSDRDALFRKLTAKSENQVCFDCNAKNPTWGNVYYGVFICTDCLPFHRNPGVHYCLVRCTVRDLWGPVMLKMMSLGGNQRAHIFFKQHGWIDGGNIEAKYRSTAAKLYPKILSKEAVKSIKEETADLLSTPLASQSMHESSGLPDVKIPVALEKYSLENHENFDVSAFPIGHSQTVLTNSVKKPLDGIDHVSQPKSSSSFAEVGMEKEIQKRASTSSSKVEIQETDVARKRFPNAKSISSAQFFRVQNKALDMEARASLQKFVGSTSISSADIFESKVDNAPPIHSMEDLFNQAKIQALEDLEEFMKDAGETKKQVQATVSKFIADLREIVFK</sequence>
<evidence type="ECO:0000256" key="4">
    <source>
        <dbReference type="ARBA" id="ARBA00022833"/>
    </source>
</evidence>
<dbReference type="InterPro" id="IPR001164">
    <property type="entry name" value="ArfGAP_dom"/>
</dbReference>
<protein>
    <recommendedName>
        <fullName evidence="6">Arf-GAP domain-containing protein</fullName>
    </recommendedName>
</protein>
<keyword evidence="1" id="KW-0343">GTPase activation</keyword>
<dbReference type="GO" id="GO:0005096">
    <property type="term" value="F:GTPase activator activity"/>
    <property type="evidence" value="ECO:0007669"/>
    <property type="project" value="UniProtKB-KW"/>
</dbReference>
<evidence type="ECO:0000256" key="1">
    <source>
        <dbReference type="ARBA" id="ARBA00022468"/>
    </source>
</evidence>
<dbReference type="Gene3D" id="1.10.220.150">
    <property type="entry name" value="Arf GTPase activating protein"/>
    <property type="match status" value="1"/>
</dbReference>
<evidence type="ECO:0000259" key="6">
    <source>
        <dbReference type="PROSITE" id="PS50115"/>
    </source>
</evidence>
<dbReference type="Pfam" id="PF01412">
    <property type="entry name" value="ArfGap"/>
    <property type="match status" value="1"/>
</dbReference>
<organism evidence="7">
    <name type="scientific">Davidia involucrata</name>
    <name type="common">Dove tree</name>
    <dbReference type="NCBI Taxonomy" id="16924"/>
    <lineage>
        <taxon>Eukaryota</taxon>
        <taxon>Viridiplantae</taxon>
        <taxon>Streptophyta</taxon>
        <taxon>Embryophyta</taxon>
        <taxon>Tracheophyta</taxon>
        <taxon>Spermatophyta</taxon>
        <taxon>Magnoliopsida</taxon>
        <taxon>eudicotyledons</taxon>
        <taxon>Gunneridae</taxon>
        <taxon>Pentapetalae</taxon>
        <taxon>asterids</taxon>
        <taxon>Cornales</taxon>
        <taxon>Nyssaceae</taxon>
        <taxon>Davidia</taxon>
    </lineage>
</organism>
<dbReference type="InterPro" id="IPR038508">
    <property type="entry name" value="ArfGAP_dom_sf"/>
</dbReference>
<dbReference type="InterPro" id="IPR037278">
    <property type="entry name" value="ARFGAP/RecO"/>
</dbReference>
<keyword evidence="2" id="KW-0479">Metal-binding</keyword>
<keyword evidence="4" id="KW-0862">Zinc</keyword>
<dbReference type="AlphaFoldDB" id="A0A5B6Z1U2"/>
<name>A0A5B6Z1U2_DAVIN</name>
<evidence type="ECO:0000256" key="2">
    <source>
        <dbReference type="ARBA" id="ARBA00022723"/>
    </source>
</evidence>
<dbReference type="EMBL" id="GHES01007465">
    <property type="protein sequence ID" value="MPA38024.1"/>
    <property type="molecule type" value="Transcribed_RNA"/>
</dbReference>
<evidence type="ECO:0000256" key="5">
    <source>
        <dbReference type="PROSITE-ProRule" id="PRU00288"/>
    </source>
</evidence>
<dbReference type="GO" id="GO:0000139">
    <property type="term" value="C:Golgi membrane"/>
    <property type="evidence" value="ECO:0007669"/>
    <property type="project" value="GOC"/>
</dbReference>
<dbReference type="PROSITE" id="PS50115">
    <property type="entry name" value="ARFGAP"/>
    <property type="match status" value="1"/>
</dbReference>
<keyword evidence="3 5" id="KW-0863">Zinc-finger</keyword>
<gene>
    <name evidence="7" type="ORF">Din_007465</name>
</gene>
<dbReference type="PANTHER" id="PTHR45686">
    <property type="entry name" value="ADP-RIBOSYLATION FACTOR GTPASE ACTIVATING PROTEIN 3, ISOFORM H-RELATED"/>
    <property type="match status" value="1"/>
</dbReference>
<feature type="domain" description="Arf-GAP" evidence="6">
    <location>
        <begin position="10"/>
        <end position="93"/>
    </location>
</feature>
<dbReference type="PANTHER" id="PTHR45686:SF4">
    <property type="entry name" value="ADP-RIBOSYLATION FACTOR GTPASE ACTIVATING PROTEIN 3, ISOFORM H"/>
    <property type="match status" value="1"/>
</dbReference>
<dbReference type="SMART" id="SM00105">
    <property type="entry name" value="ArfGap"/>
    <property type="match status" value="1"/>
</dbReference>
<evidence type="ECO:0000313" key="7">
    <source>
        <dbReference type="EMBL" id="MPA38024.1"/>
    </source>
</evidence>
<dbReference type="SUPFAM" id="SSF57863">
    <property type="entry name" value="ArfGap/RecO-like zinc finger"/>
    <property type="match status" value="1"/>
</dbReference>